<accession>A0A0F9EI03</accession>
<protein>
    <submittedName>
        <fullName evidence="1">Uncharacterized protein</fullName>
    </submittedName>
</protein>
<name>A0A0F9EI03_9ZZZZ</name>
<dbReference type="EMBL" id="LAZR01034727">
    <property type="protein sequence ID" value="KKL44520.1"/>
    <property type="molecule type" value="Genomic_DNA"/>
</dbReference>
<dbReference type="AlphaFoldDB" id="A0A0F9EI03"/>
<evidence type="ECO:0000313" key="1">
    <source>
        <dbReference type="EMBL" id="KKL44520.1"/>
    </source>
</evidence>
<organism evidence="1">
    <name type="scientific">marine sediment metagenome</name>
    <dbReference type="NCBI Taxonomy" id="412755"/>
    <lineage>
        <taxon>unclassified sequences</taxon>
        <taxon>metagenomes</taxon>
        <taxon>ecological metagenomes</taxon>
    </lineage>
</organism>
<reference evidence="1" key="1">
    <citation type="journal article" date="2015" name="Nature">
        <title>Complex archaea that bridge the gap between prokaryotes and eukaryotes.</title>
        <authorList>
            <person name="Spang A."/>
            <person name="Saw J.H."/>
            <person name="Jorgensen S.L."/>
            <person name="Zaremba-Niedzwiedzka K."/>
            <person name="Martijn J."/>
            <person name="Lind A.E."/>
            <person name="van Eijk R."/>
            <person name="Schleper C."/>
            <person name="Guy L."/>
            <person name="Ettema T.J."/>
        </authorList>
    </citation>
    <scope>NUCLEOTIDE SEQUENCE</scope>
</reference>
<proteinExistence type="predicted"/>
<comment type="caution">
    <text evidence="1">The sequence shown here is derived from an EMBL/GenBank/DDBJ whole genome shotgun (WGS) entry which is preliminary data.</text>
</comment>
<sequence>MTLEEKIHNKVKNIFEWTTGQDMTKKSNQDKFFEMITESVTRIAKKEVNVRLQEIRHNKPKE</sequence>
<gene>
    <name evidence="1" type="ORF">LCGC14_2364850</name>
</gene>